<reference evidence="4" key="1">
    <citation type="submission" date="2016-11" db="EMBL/GenBank/DDBJ databases">
        <authorList>
            <person name="Varghese N."/>
            <person name="Submissions S."/>
        </authorList>
    </citation>
    <scope>NUCLEOTIDE SEQUENCE [LARGE SCALE GENOMIC DNA]</scope>
    <source>
        <strain evidence="4">DSM 29440</strain>
    </source>
</reference>
<name>A0A1N6FLD5_9RHOB</name>
<feature type="chain" id="PRO_5013360227" evidence="1">
    <location>
        <begin position="24"/>
        <end position="281"/>
    </location>
</feature>
<feature type="signal peptide" evidence="1">
    <location>
        <begin position="1"/>
        <end position="23"/>
    </location>
</feature>
<keyword evidence="1" id="KW-0732">Signal</keyword>
<gene>
    <name evidence="3" type="ORF">SAMN05444002_1766</name>
</gene>
<sequence length="281" mass="30807">MLRSRLVALSLALGILPSVSAAACEVRDFLALPLPAFGERPAIAVALELAYPGLQVDEAKGSVRVSGTVLPLGQDAGRPPRERLADPSIAEMFSDAYPLAFDLDQRLTPWNDPGRARHEGLMRALYGQSEKEVAGELLRTDYRGAGRSARFSASGRYCVAPQLQAALDAIAAEGPEMDRFFNEVGGSFNWRVVAGTGRLSAHSFGIAVDFNTALGGYWRWSGAKEGDAGRFDNTYPEALVRQMERFGFIWGGKWHHFDGMHFEYRPELILHARLRKDPGAN</sequence>
<keyword evidence="4" id="KW-1185">Reference proteome</keyword>
<evidence type="ECO:0000256" key="1">
    <source>
        <dbReference type="SAM" id="SignalP"/>
    </source>
</evidence>
<evidence type="ECO:0000313" key="4">
    <source>
        <dbReference type="Proteomes" id="UP000184932"/>
    </source>
</evidence>
<proteinExistence type="predicted"/>
<dbReference type="InterPro" id="IPR009045">
    <property type="entry name" value="Zn_M74/Hedgehog-like"/>
</dbReference>
<feature type="domain" description="Peptidase M15C" evidence="2">
    <location>
        <begin position="195"/>
        <end position="264"/>
    </location>
</feature>
<dbReference type="PROSITE" id="PS51257">
    <property type="entry name" value="PROKAR_LIPOPROTEIN"/>
    <property type="match status" value="1"/>
</dbReference>
<dbReference type="GO" id="GO:0004180">
    <property type="term" value="F:carboxypeptidase activity"/>
    <property type="evidence" value="ECO:0007669"/>
    <property type="project" value="UniProtKB-KW"/>
</dbReference>
<dbReference type="EMBL" id="FSRL01000001">
    <property type="protein sequence ID" value="SIN96103.1"/>
    <property type="molecule type" value="Genomic_DNA"/>
</dbReference>
<keyword evidence="3" id="KW-0645">Protease</keyword>
<accession>A0A1N6FLD5</accession>
<evidence type="ECO:0000259" key="2">
    <source>
        <dbReference type="Pfam" id="PF13539"/>
    </source>
</evidence>
<keyword evidence="3" id="KW-0121">Carboxypeptidase</keyword>
<dbReference type="InterPro" id="IPR039561">
    <property type="entry name" value="Peptidase_M15C"/>
</dbReference>
<dbReference type="Pfam" id="PF13539">
    <property type="entry name" value="Peptidase_M15_4"/>
    <property type="match status" value="1"/>
</dbReference>
<evidence type="ECO:0000313" key="3">
    <source>
        <dbReference type="EMBL" id="SIN96103.1"/>
    </source>
</evidence>
<dbReference type="AlphaFoldDB" id="A0A1N6FLD5"/>
<organism evidence="3 4">
    <name type="scientific">Vannielia litorea</name>
    <dbReference type="NCBI Taxonomy" id="1217970"/>
    <lineage>
        <taxon>Bacteria</taxon>
        <taxon>Pseudomonadati</taxon>
        <taxon>Pseudomonadota</taxon>
        <taxon>Alphaproteobacteria</taxon>
        <taxon>Rhodobacterales</taxon>
        <taxon>Paracoccaceae</taxon>
        <taxon>Vannielia</taxon>
    </lineage>
</organism>
<protein>
    <submittedName>
        <fullName evidence="3">D-alanyl-D-alanine carboxypeptidase</fullName>
    </submittedName>
</protein>
<dbReference type="Gene3D" id="3.30.1380.10">
    <property type="match status" value="1"/>
</dbReference>
<dbReference type="SUPFAM" id="SSF55166">
    <property type="entry name" value="Hedgehog/DD-peptidase"/>
    <property type="match status" value="1"/>
</dbReference>
<dbReference type="Proteomes" id="UP000184932">
    <property type="component" value="Unassembled WGS sequence"/>
</dbReference>
<dbReference type="STRING" id="1217970.SAMN05444002_1766"/>
<dbReference type="CDD" id="cd14845">
    <property type="entry name" value="L-Ala-D-Glu_peptidase_like"/>
    <property type="match status" value="1"/>
</dbReference>
<keyword evidence="3" id="KW-0378">Hydrolase</keyword>